<evidence type="ECO:0000256" key="1">
    <source>
        <dbReference type="SAM" id="Phobius"/>
    </source>
</evidence>
<dbReference type="RefSeq" id="WP_160633101.1">
    <property type="nucleotide sequence ID" value="NZ_WWNE01000006.1"/>
</dbReference>
<dbReference type="EMBL" id="WWNE01000006">
    <property type="protein sequence ID" value="NBG66159.1"/>
    <property type="molecule type" value="Genomic_DNA"/>
</dbReference>
<evidence type="ECO:0000259" key="2">
    <source>
        <dbReference type="Pfam" id="PF13472"/>
    </source>
</evidence>
<evidence type="ECO:0000313" key="4">
    <source>
        <dbReference type="Proteomes" id="UP000470771"/>
    </source>
</evidence>
<keyword evidence="1" id="KW-0812">Transmembrane</keyword>
<dbReference type="InterPro" id="IPR051532">
    <property type="entry name" value="Ester_Hydrolysis_Enzymes"/>
</dbReference>
<feature type="transmembrane region" description="Helical" evidence="1">
    <location>
        <begin position="7"/>
        <end position="30"/>
    </location>
</feature>
<name>A0A6N9NJX3_9FLAO</name>
<dbReference type="InterPro" id="IPR013830">
    <property type="entry name" value="SGNH_hydro"/>
</dbReference>
<sequence length="386" mass="44835">MKKTLFVIISLAFGLLFCICLLELGLYIYLENFAPNHTFYKYASSADKHEKSNFLNVDHHRYFGYSSKPNFKQGNNLHNQFGFRGNSMNKEKEANTYRIICIGGSTTYGTAVEDYRNSYPYLLEQELKNSTPKKIEVINAGVKGYSSFESLLNFQFNLLEFNPDLIIINHGINDLSTRLVWPPQAYRGDNSGFRVDPYPQHLAYDNDWLNRFYLGRFLKQKIMNDYEFQKEYLQSIGRAPTDIGFEFRYQNLKGTYPSGIFEKHSVKKILDLNPPKYLMRNLSIMGNIAKSNEIAVLYTSFLYFNNAKSSMSSPVIGKEIDKQNEIIEHLAKTQNFYFFDLANYSSQFKDLNTDEVHLNTQGNQLKAKILSNFLKDSIFINRLVHE</sequence>
<dbReference type="PANTHER" id="PTHR30383">
    <property type="entry name" value="THIOESTERASE 1/PROTEASE 1/LYSOPHOSPHOLIPASE L1"/>
    <property type="match status" value="1"/>
</dbReference>
<accession>A0A6N9NJX3</accession>
<reference evidence="3 4" key="1">
    <citation type="submission" date="2019-12" db="EMBL/GenBank/DDBJ databases">
        <authorList>
            <person name="Zhao J."/>
        </authorList>
    </citation>
    <scope>NUCLEOTIDE SEQUENCE [LARGE SCALE GENOMIC DNA]</scope>
    <source>
        <strain evidence="3 4">S-15</strain>
    </source>
</reference>
<dbReference type="SUPFAM" id="SSF52266">
    <property type="entry name" value="SGNH hydrolase"/>
    <property type="match status" value="1"/>
</dbReference>
<dbReference type="GO" id="GO:0016788">
    <property type="term" value="F:hydrolase activity, acting on ester bonds"/>
    <property type="evidence" value="ECO:0007669"/>
    <property type="project" value="UniProtKB-ARBA"/>
</dbReference>
<dbReference type="Proteomes" id="UP000470771">
    <property type="component" value="Unassembled WGS sequence"/>
</dbReference>
<protein>
    <recommendedName>
        <fullName evidence="2">SGNH hydrolase-type esterase domain-containing protein</fullName>
    </recommendedName>
</protein>
<dbReference type="Gene3D" id="3.40.50.1110">
    <property type="entry name" value="SGNH hydrolase"/>
    <property type="match status" value="1"/>
</dbReference>
<organism evidence="3 4">
    <name type="scientific">Acidiluteibacter ferrifornacis</name>
    <dbReference type="NCBI Taxonomy" id="2692424"/>
    <lineage>
        <taxon>Bacteria</taxon>
        <taxon>Pseudomonadati</taxon>
        <taxon>Bacteroidota</taxon>
        <taxon>Flavobacteriia</taxon>
        <taxon>Flavobacteriales</taxon>
        <taxon>Cryomorphaceae</taxon>
        <taxon>Acidiluteibacter</taxon>
    </lineage>
</organism>
<keyword evidence="1" id="KW-0472">Membrane</keyword>
<dbReference type="CDD" id="cd00229">
    <property type="entry name" value="SGNH_hydrolase"/>
    <property type="match status" value="1"/>
</dbReference>
<keyword evidence="1" id="KW-1133">Transmembrane helix</keyword>
<dbReference type="Pfam" id="PF13472">
    <property type="entry name" value="Lipase_GDSL_2"/>
    <property type="match status" value="1"/>
</dbReference>
<dbReference type="AlphaFoldDB" id="A0A6N9NJX3"/>
<gene>
    <name evidence="3" type="ORF">GQN54_08505</name>
</gene>
<comment type="caution">
    <text evidence="3">The sequence shown here is derived from an EMBL/GenBank/DDBJ whole genome shotgun (WGS) entry which is preliminary data.</text>
</comment>
<evidence type="ECO:0000313" key="3">
    <source>
        <dbReference type="EMBL" id="NBG66159.1"/>
    </source>
</evidence>
<keyword evidence="4" id="KW-1185">Reference proteome</keyword>
<dbReference type="InterPro" id="IPR036514">
    <property type="entry name" value="SGNH_hydro_sf"/>
</dbReference>
<proteinExistence type="predicted"/>
<feature type="domain" description="SGNH hydrolase-type esterase" evidence="2">
    <location>
        <begin position="101"/>
        <end position="178"/>
    </location>
</feature>